<evidence type="ECO:0000313" key="2">
    <source>
        <dbReference type="EMBL" id="KAF2264429.1"/>
    </source>
</evidence>
<evidence type="ECO:0000256" key="1">
    <source>
        <dbReference type="SAM" id="Phobius"/>
    </source>
</evidence>
<keyword evidence="1" id="KW-0472">Membrane</keyword>
<dbReference type="AlphaFoldDB" id="A0A9P4K7W6"/>
<dbReference type="EMBL" id="ML986616">
    <property type="protein sequence ID" value="KAF2264429.1"/>
    <property type="molecule type" value="Genomic_DNA"/>
</dbReference>
<protein>
    <submittedName>
        <fullName evidence="2">Uncharacterized protein</fullName>
    </submittedName>
</protein>
<accession>A0A9P4K7W6</accession>
<feature type="transmembrane region" description="Helical" evidence="1">
    <location>
        <begin position="20"/>
        <end position="37"/>
    </location>
</feature>
<keyword evidence="1" id="KW-1133">Transmembrane helix</keyword>
<dbReference type="Proteomes" id="UP000800093">
    <property type="component" value="Unassembled WGS sequence"/>
</dbReference>
<keyword evidence="1" id="KW-0812">Transmembrane</keyword>
<proteinExistence type="predicted"/>
<keyword evidence="3" id="KW-1185">Reference proteome</keyword>
<gene>
    <name evidence="2" type="ORF">CC78DRAFT_580502</name>
</gene>
<name>A0A9P4K7W6_9PLEO</name>
<organism evidence="2 3">
    <name type="scientific">Lojkania enalia</name>
    <dbReference type="NCBI Taxonomy" id="147567"/>
    <lineage>
        <taxon>Eukaryota</taxon>
        <taxon>Fungi</taxon>
        <taxon>Dikarya</taxon>
        <taxon>Ascomycota</taxon>
        <taxon>Pezizomycotina</taxon>
        <taxon>Dothideomycetes</taxon>
        <taxon>Pleosporomycetidae</taxon>
        <taxon>Pleosporales</taxon>
        <taxon>Pleosporales incertae sedis</taxon>
        <taxon>Lojkania</taxon>
    </lineage>
</organism>
<reference evidence="3" key="1">
    <citation type="journal article" date="2020" name="Stud. Mycol.">
        <title>101 Dothideomycetes genomes: A test case for predicting lifestyles and emergence of pathogens.</title>
        <authorList>
            <person name="Haridas S."/>
            <person name="Albert R."/>
            <person name="Binder M."/>
            <person name="Bloem J."/>
            <person name="LaButti K."/>
            <person name="Salamov A."/>
            <person name="Andreopoulos B."/>
            <person name="Baker S."/>
            <person name="Barry K."/>
            <person name="Bills G."/>
            <person name="Bluhm B."/>
            <person name="Cannon C."/>
            <person name="Castanera R."/>
            <person name="Culley D."/>
            <person name="Daum C."/>
            <person name="Ezra D."/>
            <person name="Gonzalez J."/>
            <person name="Henrissat B."/>
            <person name="Kuo A."/>
            <person name="Liang C."/>
            <person name="Lipzen A."/>
            <person name="Lutzoni F."/>
            <person name="Magnuson J."/>
            <person name="Mondo S."/>
            <person name="Nolan M."/>
            <person name="Ohm R."/>
            <person name="Pangilinan J."/>
            <person name="Park H.-J."/>
            <person name="Ramirez L."/>
            <person name="Alfaro M."/>
            <person name="Sun H."/>
            <person name="Tritt A."/>
            <person name="Yoshinaga Y."/>
            <person name="Zwiers L.-H."/>
            <person name="Turgeon B."/>
            <person name="Goodwin S."/>
            <person name="Spatafora J."/>
            <person name="Crous P."/>
            <person name="Grigoriev I."/>
        </authorList>
    </citation>
    <scope>NUCLEOTIDE SEQUENCE [LARGE SCALE GENOMIC DNA]</scope>
    <source>
        <strain evidence="3">CBS 304.66</strain>
    </source>
</reference>
<comment type="caution">
    <text evidence="2">The sequence shown here is derived from an EMBL/GenBank/DDBJ whole genome shotgun (WGS) entry which is preliminary data.</text>
</comment>
<sequence length="127" mass="14429">MPDLSISSKVECPLLPGNAPIWVTVGVYDFVLICLALRDNLAVQSNDEMRSVVSRVVPAQDDLDPLKGKKSPRLPPPLVIAYHHARDWGVVTGRRVYNTWAPKRFEPKVIQLKIPLLKLVRRLQIWK</sequence>
<evidence type="ECO:0000313" key="3">
    <source>
        <dbReference type="Proteomes" id="UP000800093"/>
    </source>
</evidence>